<sequence>MEQASVEHYFLGLKILTQLVAEINQPTPGRSLTQHRKAAVSFRDLALLNIFKASLSSLQHLHRNMSSEVRLREQALTLALRCLSFDFVGTSLDESTEDLGTIQVPSSWRSLLEDPTTTELFFSIYIGNTPPVSSTALECLVRLASVRRSLFTNDAERTKFLGRMMNGTLEVLRTQKGLDDHGNYHEYCRLLGRLKTNYQLSELVNIENYTEWIQRVAEFTISSLQSWQWASGSVYYLLGLWSRLVTSMPYLKGDSPSLLEAYVPKITHAYITSRMESVQVVIQQNIENDPLDDTGELQDELDSLPYLCRFHYDKTSELIVSMLDPIVAAFSRLASTPPDDPRQYMLLEGQLTWMIWIVGAIVRGRLSSSSAESQEVVDGDLSARMFGLLQVMDNGNHTSRYGERSRQRMDIAMLTFFQNFRKVYVGEQAMHSSKVYTRLSEKLGLQDHLMVLNVTVTKLLTNLKVFATCEEVISMTLNLFQDLAAGYMSGKLLLKIDTINFMLTNHSQEHFPFMQEYCNTRNRTTFYFTLGRLLFMEDTPGQFKAFMSPFDSIMQQLSSFAGDPNSFRSDAVKAAIIGIMRDLRGIAMATNSRKTYGLLFDWIYPKHFPIILRAVEVWTDVPQVTTPVLKFVSEFVLNKTQRLTFECSSPNGILLFREVSKIIVAYGNRILQMTSVSDAYTQKYKGIWICLSMLTRALGGNYVNFGVFELYGDPALQDALNIAIKMGLSIPLNDVLGYRKVGKAYFALLDVLCSNHASFVASQDLATFKLMLSSLEAGLKSLDVSISSQCASAIDSFAGYYFNQTTKGEPPSQAAQNMASHLTAEPNLLPEILKTLFEIILFEDCSNQWSLSRPILSLILINEQFYTTLKMQITSSLPSDKQQKLLGCFDKLMTDVSRTLEPRNRDRFTQNLTVFRHDFRTKN</sequence>
<evidence type="ECO:0000313" key="9">
    <source>
        <dbReference type="EMBL" id="CAE0612225.1"/>
    </source>
</evidence>
<dbReference type="GO" id="GO:0005049">
    <property type="term" value="F:nuclear export signal receptor activity"/>
    <property type="evidence" value="ECO:0007669"/>
    <property type="project" value="InterPro"/>
</dbReference>
<dbReference type="InterPro" id="IPR011989">
    <property type="entry name" value="ARM-like"/>
</dbReference>
<dbReference type="FunFam" id="1.25.10.10:FF:000158">
    <property type="entry name" value="ARM repeat superfamily protein"/>
    <property type="match status" value="1"/>
</dbReference>
<evidence type="ECO:0000256" key="3">
    <source>
        <dbReference type="ARBA" id="ARBA00009466"/>
    </source>
</evidence>
<keyword evidence="5" id="KW-0963">Cytoplasm</keyword>
<protein>
    <recommendedName>
        <fullName evidence="8">Exportin-7/Ran-binding protein 17 TPR repeats domain-containing protein</fullName>
    </recommendedName>
</protein>
<gene>
    <name evidence="9" type="ORF">PSAL00342_LOCUS6060</name>
</gene>
<organism evidence="9">
    <name type="scientific">Picocystis salinarum</name>
    <dbReference type="NCBI Taxonomy" id="88271"/>
    <lineage>
        <taxon>Eukaryota</taxon>
        <taxon>Viridiplantae</taxon>
        <taxon>Chlorophyta</taxon>
        <taxon>Picocystophyceae</taxon>
        <taxon>Picocystales</taxon>
        <taxon>Picocystaceae</taxon>
        <taxon>Picocystis</taxon>
    </lineage>
</organism>
<dbReference type="PANTHER" id="PTHR12596:SF2">
    <property type="entry name" value="EXPORTIN-7 ISOFORM X1"/>
    <property type="match status" value="1"/>
</dbReference>
<comment type="subcellular location">
    <subcellularLocation>
        <location evidence="2">Cytoplasm</location>
    </subcellularLocation>
    <subcellularLocation>
        <location evidence="1">Nucleus</location>
    </subcellularLocation>
</comment>
<dbReference type="GO" id="GO:0006611">
    <property type="term" value="P:protein export from nucleus"/>
    <property type="evidence" value="ECO:0007669"/>
    <property type="project" value="TreeGrafter"/>
</dbReference>
<accession>A0A7S3XF25</accession>
<proteinExistence type="inferred from homology"/>
<reference evidence="9" key="1">
    <citation type="submission" date="2021-01" db="EMBL/GenBank/DDBJ databases">
        <authorList>
            <person name="Corre E."/>
            <person name="Pelletier E."/>
            <person name="Niang G."/>
            <person name="Scheremetjew M."/>
            <person name="Finn R."/>
            <person name="Kale V."/>
            <person name="Holt S."/>
            <person name="Cochrane G."/>
            <person name="Meng A."/>
            <person name="Brown T."/>
            <person name="Cohen L."/>
        </authorList>
    </citation>
    <scope>NUCLEOTIDE SEQUENCE</scope>
    <source>
        <strain evidence="9">CCMP1897</strain>
    </source>
</reference>
<keyword evidence="6" id="KW-0653">Protein transport</keyword>
<dbReference type="InterPro" id="IPR057947">
    <property type="entry name" value="TPR_XPO7/RBP17"/>
</dbReference>
<evidence type="ECO:0000256" key="4">
    <source>
        <dbReference type="ARBA" id="ARBA00022448"/>
    </source>
</evidence>
<dbReference type="GO" id="GO:0005737">
    <property type="term" value="C:cytoplasm"/>
    <property type="evidence" value="ECO:0007669"/>
    <property type="project" value="UniProtKB-SubCell"/>
</dbReference>
<evidence type="ECO:0000256" key="7">
    <source>
        <dbReference type="ARBA" id="ARBA00023242"/>
    </source>
</evidence>
<dbReference type="InterPro" id="IPR016024">
    <property type="entry name" value="ARM-type_fold"/>
</dbReference>
<dbReference type="Pfam" id="PF25795">
    <property type="entry name" value="TPR_XPO7"/>
    <property type="match status" value="1"/>
</dbReference>
<evidence type="ECO:0000259" key="8">
    <source>
        <dbReference type="Pfam" id="PF25795"/>
    </source>
</evidence>
<name>A0A7S3XF25_9CHLO</name>
<dbReference type="PANTHER" id="PTHR12596">
    <property type="entry name" value="EXPORTIN 4,7-RELATED"/>
    <property type="match status" value="1"/>
</dbReference>
<keyword evidence="7" id="KW-0539">Nucleus</keyword>
<evidence type="ECO:0000256" key="1">
    <source>
        <dbReference type="ARBA" id="ARBA00004123"/>
    </source>
</evidence>
<dbReference type="AlphaFoldDB" id="A0A7S3XF25"/>
<dbReference type="SUPFAM" id="SSF48371">
    <property type="entry name" value="ARM repeat"/>
    <property type="match status" value="1"/>
</dbReference>
<evidence type="ECO:0000256" key="5">
    <source>
        <dbReference type="ARBA" id="ARBA00022490"/>
    </source>
</evidence>
<dbReference type="InterPro" id="IPR044189">
    <property type="entry name" value="XPO4/7-like"/>
</dbReference>
<feature type="domain" description="Exportin-7/Ran-binding protein 17 TPR repeats" evidence="8">
    <location>
        <begin position="279"/>
        <end position="521"/>
    </location>
</feature>
<dbReference type="Gene3D" id="1.25.10.10">
    <property type="entry name" value="Leucine-rich Repeat Variant"/>
    <property type="match status" value="2"/>
</dbReference>
<comment type="similarity">
    <text evidence="3">Belongs to the exportin family.</text>
</comment>
<dbReference type="GO" id="GO:0005643">
    <property type="term" value="C:nuclear pore"/>
    <property type="evidence" value="ECO:0007669"/>
    <property type="project" value="TreeGrafter"/>
</dbReference>
<evidence type="ECO:0000256" key="6">
    <source>
        <dbReference type="ARBA" id="ARBA00022927"/>
    </source>
</evidence>
<dbReference type="EMBL" id="HBIS01006686">
    <property type="protein sequence ID" value="CAE0612225.1"/>
    <property type="molecule type" value="Transcribed_RNA"/>
</dbReference>
<evidence type="ECO:0000256" key="2">
    <source>
        <dbReference type="ARBA" id="ARBA00004496"/>
    </source>
</evidence>
<keyword evidence="4" id="KW-0813">Transport</keyword>